<name>A0ABW2JCB0_9ACTN</name>
<dbReference type="InterPro" id="IPR008929">
    <property type="entry name" value="Chondroitin_lyas"/>
</dbReference>
<keyword evidence="1" id="KW-0732">Signal</keyword>
<accession>A0ABW2JCB0</accession>
<evidence type="ECO:0000256" key="3">
    <source>
        <dbReference type="SAM" id="MobiDB-lite"/>
    </source>
</evidence>
<keyword evidence="2 5" id="KW-0456">Lyase</keyword>
<dbReference type="EMBL" id="JBHTCF010000001">
    <property type="protein sequence ID" value="MFC7303172.1"/>
    <property type="molecule type" value="Genomic_DNA"/>
</dbReference>
<evidence type="ECO:0000313" key="6">
    <source>
        <dbReference type="Proteomes" id="UP001596523"/>
    </source>
</evidence>
<proteinExistence type="predicted"/>
<reference evidence="6" key="1">
    <citation type="journal article" date="2019" name="Int. J. Syst. Evol. Microbiol.">
        <title>The Global Catalogue of Microorganisms (GCM) 10K type strain sequencing project: providing services to taxonomists for standard genome sequencing and annotation.</title>
        <authorList>
            <consortium name="The Broad Institute Genomics Platform"/>
            <consortium name="The Broad Institute Genome Sequencing Center for Infectious Disease"/>
            <person name="Wu L."/>
            <person name="Ma J."/>
        </authorList>
    </citation>
    <scope>NUCLEOTIDE SEQUENCE [LARGE SCALE GENOMIC DNA]</scope>
    <source>
        <strain evidence="6">SYNS20</strain>
    </source>
</reference>
<dbReference type="Pfam" id="PF05426">
    <property type="entry name" value="Alginate_lyase"/>
    <property type="match status" value="1"/>
</dbReference>
<comment type="caution">
    <text evidence="5">The sequence shown here is derived from an EMBL/GenBank/DDBJ whole genome shotgun (WGS) entry which is preliminary data.</text>
</comment>
<dbReference type="Proteomes" id="UP001596523">
    <property type="component" value="Unassembled WGS sequence"/>
</dbReference>
<gene>
    <name evidence="5" type="ORF">ACFQVC_02940</name>
</gene>
<evidence type="ECO:0000256" key="2">
    <source>
        <dbReference type="ARBA" id="ARBA00023239"/>
    </source>
</evidence>
<feature type="compositionally biased region" description="Pro residues" evidence="3">
    <location>
        <begin position="1"/>
        <end position="14"/>
    </location>
</feature>
<organism evidence="5 6">
    <name type="scientific">Streptomyces monticola</name>
    <dbReference type="NCBI Taxonomy" id="2666263"/>
    <lineage>
        <taxon>Bacteria</taxon>
        <taxon>Bacillati</taxon>
        <taxon>Actinomycetota</taxon>
        <taxon>Actinomycetes</taxon>
        <taxon>Kitasatosporales</taxon>
        <taxon>Streptomycetaceae</taxon>
        <taxon>Streptomyces</taxon>
    </lineage>
</organism>
<sequence>MVGGTAPPPEPGPLVHPGGLVDREQLETARKKVRQGEEPWASAFDGMRASRYASLWYTPQPQTEVSCPTGDKPGVGCQQEREDAIAAYTHALMWSVTRDEKHAQKAVDIMDLWSATLKGHTEGNSGLQSAWAGSTWARAAEIMRHVYKGWSQDGVTRFDRLLREIYLPQVAGGSAGRNGNWDLVMADAASAIGVFLDDRAVFERAVEHVRQRVPAYFYLRKDGKRPVAPPGGLVQTPGELTRYWFGQRRFVDGLAQETCRNFQHVGYAVAATAHVAETARHQGVDLYRDVAERLRAALELHARHQVAEDPTAPRWLCGGKLTLTMGPDLEVALNHLQNRLGLHLPQARRLTGEMRPAGTDDLFVAWETLTHGDSP</sequence>
<feature type="region of interest" description="Disordered" evidence="3">
    <location>
        <begin position="1"/>
        <end position="20"/>
    </location>
</feature>
<dbReference type="RefSeq" id="WP_381827072.1">
    <property type="nucleotide sequence ID" value="NZ_JBHTCF010000001.1"/>
</dbReference>
<keyword evidence="6" id="KW-1185">Reference proteome</keyword>
<dbReference type="InterPro" id="IPR008397">
    <property type="entry name" value="Alginate_lyase_dom"/>
</dbReference>
<feature type="domain" description="Alginate lyase" evidence="4">
    <location>
        <begin position="84"/>
        <end position="304"/>
    </location>
</feature>
<dbReference type="Gene3D" id="1.50.10.100">
    <property type="entry name" value="Chondroitin AC/alginate lyase"/>
    <property type="match status" value="1"/>
</dbReference>
<dbReference type="SUPFAM" id="SSF48230">
    <property type="entry name" value="Chondroitin AC/alginate lyase"/>
    <property type="match status" value="1"/>
</dbReference>
<dbReference type="GO" id="GO:0016829">
    <property type="term" value="F:lyase activity"/>
    <property type="evidence" value="ECO:0007669"/>
    <property type="project" value="UniProtKB-KW"/>
</dbReference>
<evidence type="ECO:0000313" key="5">
    <source>
        <dbReference type="EMBL" id="MFC7303172.1"/>
    </source>
</evidence>
<protein>
    <submittedName>
        <fullName evidence="5">Alginate lyase family protein</fullName>
    </submittedName>
</protein>
<evidence type="ECO:0000256" key="1">
    <source>
        <dbReference type="ARBA" id="ARBA00022729"/>
    </source>
</evidence>
<evidence type="ECO:0000259" key="4">
    <source>
        <dbReference type="Pfam" id="PF05426"/>
    </source>
</evidence>